<dbReference type="SMART" id="SM00355">
    <property type="entry name" value="ZnF_C2H2"/>
    <property type="match status" value="4"/>
</dbReference>
<accession>A0A182WG32</accession>
<organism evidence="9 10">
    <name type="scientific">Anopheles minimus</name>
    <dbReference type="NCBI Taxonomy" id="112268"/>
    <lineage>
        <taxon>Eukaryota</taxon>
        <taxon>Metazoa</taxon>
        <taxon>Ecdysozoa</taxon>
        <taxon>Arthropoda</taxon>
        <taxon>Hexapoda</taxon>
        <taxon>Insecta</taxon>
        <taxon>Pterygota</taxon>
        <taxon>Neoptera</taxon>
        <taxon>Endopterygota</taxon>
        <taxon>Diptera</taxon>
        <taxon>Nematocera</taxon>
        <taxon>Culicoidea</taxon>
        <taxon>Culicidae</taxon>
        <taxon>Anophelinae</taxon>
        <taxon>Anopheles</taxon>
    </lineage>
</organism>
<evidence type="ECO:0000313" key="9">
    <source>
        <dbReference type="EnsemblMetazoa" id="AMIN009330-PA"/>
    </source>
</evidence>
<keyword evidence="3 5" id="KW-0863">Zinc-finger</keyword>
<dbReference type="AlphaFoldDB" id="A0A182WG32"/>
<dbReference type="InterPro" id="IPR013087">
    <property type="entry name" value="Znf_C2H2_type"/>
</dbReference>
<evidence type="ECO:0000256" key="6">
    <source>
        <dbReference type="PROSITE-ProRule" id="PRU01263"/>
    </source>
</evidence>
<feature type="domain" description="C2H2-type" evidence="7">
    <location>
        <begin position="299"/>
        <end position="330"/>
    </location>
</feature>
<evidence type="ECO:0000259" key="8">
    <source>
        <dbReference type="PROSITE" id="PS51915"/>
    </source>
</evidence>
<evidence type="ECO:0000256" key="3">
    <source>
        <dbReference type="ARBA" id="ARBA00022771"/>
    </source>
</evidence>
<dbReference type="VEuPathDB" id="VectorBase:AMIN009330"/>
<feature type="binding site" evidence="6">
    <location>
        <position position="61"/>
    </location>
    <ligand>
        <name>Zn(2+)</name>
        <dbReference type="ChEBI" id="CHEBI:29105"/>
    </ligand>
</feature>
<dbReference type="PROSITE" id="PS00028">
    <property type="entry name" value="ZINC_FINGER_C2H2_1"/>
    <property type="match status" value="2"/>
</dbReference>
<protein>
    <recommendedName>
        <fullName evidence="11">ZAD domain-containing protein</fullName>
    </recommendedName>
</protein>
<feature type="domain" description="C2H2-type" evidence="7">
    <location>
        <begin position="270"/>
        <end position="293"/>
    </location>
</feature>
<dbReference type="Proteomes" id="UP000075920">
    <property type="component" value="Unassembled WGS sequence"/>
</dbReference>
<dbReference type="EnsemblMetazoa" id="AMIN009330-RA">
    <property type="protein sequence ID" value="AMIN009330-PA"/>
    <property type="gene ID" value="AMIN009330"/>
</dbReference>
<dbReference type="InterPro" id="IPR036236">
    <property type="entry name" value="Znf_C2H2_sf"/>
</dbReference>
<dbReference type="STRING" id="112268.A0A182WG32"/>
<feature type="binding site" evidence="6">
    <location>
        <position position="12"/>
    </location>
    <ligand>
        <name>Zn(2+)</name>
        <dbReference type="ChEBI" id="CHEBI:29105"/>
    </ligand>
</feature>
<keyword evidence="2" id="KW-0677">Repeat</keyword>
<name>A0A182WG32_9DIPT</name>
<feature type="binding site" evidence="6">
    <location>
        <position position="15"/>
    </location>
    <ligand>
        <name>Zn(2+)</name>
        <dbReference type="ChEBI" id="CHEBI:29105"/>
    </ligand>
</feature>
<keyword evidence="4 6" id="KW-0862">Zinc</keyword>
<dbReference type="Pfam" id="PF00096">
    <property type="entry name" value="zf-C2H2"/>
    <property type="match status" value="2"/>
</dbReference>
<dbReference type="SUPFAM" id="SSF57716">
    <property type="entry name" value="Glucocorticoid receptor-like (DNA-binding domain)"/>
    <property type="match status" value="1"/>
</dbReference>
<dbReference type="PANTHER" id="PTHR24379">
    <property type="entry name" value="KRAB AND ZINC FINGER DOMAIN-CONTAINING"/>
    <property type="match status" value="1"/>
</dbReference>
<feature type="domain" description="ZAD" evidence="8">
    <location>
        <begin position="10"/>
        <end position="85"/>
    </location>
</feature>
<keyword evidence="1 6" id="KW-0479">Metal-binding</keyword>
<dbReference type="GO" id="GO:0008270">
    <property type="term" value="F:zinc ion binding"/>
    <property type="evidence" value="ECO:0007669"/>
    <property type="project" value="UniProtKB-UniRule"/>
</dbReference>
<evidence type="ECO:0000256" key="4">
    <source>
        <dbReference type="ARBA" id="ARBA00022833"/>
    </source>
</evidence>
<reference evidence="9" key="2">
    <citation type="submission" date="2020-05" db="UniProtKB">
        <authorList>
            <consortium name="EnsemblMetazoa"/>
        </authorList>
    </citation>
    <scope>IDENTIFICATION</scope>
    <source>
        <strain evidence="9">MINIMUS1</strain>
    </source>
</reference>
<keyword evidence="10" id="KW-1185">Reference proteome</keyword>
<evidence type="ECO:0000256" key="2">
    <source>
        <dbReference type="ARBA" id="ARBA00022737"/>
    </source>
</evidence>
<sequence length="364" mass="41730">MSSESQEMFQVCRFCLCQDDAYLIPMTSLPEFAITTKDLVLFTGIQIKMDQIASYAICLECTNKLKISTSFRSTCLSNESHFHELCAVLAASAESTRQETVEYLDSGDNLEETARMDTFDNGSLECQTGKWIPKNHQEIVYEEEYIHEYLQDESTAGIEELIDEYDFSYSANYIEPGEPLSDNDEWGVDRSGLAFYDSKVKRPHFVKHKGDIPLTGVLCSEATKPVYLEDDWFEKDRPTGRRKQHLCDTCGLMTNHLKSHRVNHLQDFGEACPHCLKKFKHKTNLASHIKTVHMKMIGKTCTICGKGFIHHKTYRYHMVGASLTHQSEGKRFECKACSKTFVNAVYLRDHFNRLHNIARKTDGK</sequence>
<dbReference type="GO" id="GO:0005634">
    <property type="term" value="C:nucleus"/>
    <property type="evidence" value="ECO:0007669"/>
    <property type="project" value="InterPro"/>
</dbReference>
<feature type="domain" description="C2H2-type" evidence="7">
    <location>
        <begin position="332"/>
        <end position="360"/>
    </location>
</feature>
<dbReference type="SMART" id="SM00868">
    <property type="entry name" value="zf-AD"/>
    <property type="match status" value="1"/>
</dbReference>
<dbReference type="PANTHER" id="PTHR24379:SF121">
    <property type="entry name" value="C2H2-TYPE DOMAIN-CONTAINING PROTEIN"/>
    <property type="match status" value="1"/>
</dbReference>
<proteinExistence type="predicted"/>
<feature type="binding site" evidence="6">
    <location>
        <position position="58"/>
    </location>
    <ligand>
        <name>Zn(2+)</name>
        <dbReference type="ChEBI" id="CHEBI:29105"/>
    </ligand>
</feature>
<dbReference type="PROSITE" id="PS51915">
    <property type="entry name" value="ZAD"/>
    <property type="match status" value="1"/>
</dbReference>
<dbReference type="SUPFAM" id="SSF57667">
    <property type="entry name" value="beta-beta-alpha zinc fingers"/>
    <property type="match status" value="2"/>
</dbReference>
<evidence type="ECO:0000256" key="5">
    <source>
        <dbReference type="PROSITE-ProRule" id="PRU00042"/>
    </source>
</evidence>
<evidence type="ECO:0000256" key="1">
    <source>
        <dbReference type="ARBA" id="ARBA00022723"/>
    </source>
</evidence>
<evidence type="ECO:0008006" key="11">
    <source>
        <dbReference type="Google" id="ProtNLM"/>
    </source>
</evidence>
<evidence type="ECO:0000313" key="10">
    <source>
        <dbReference type="Proteomes" id="UP000075920"/>
    </source>
</evidence>
<dbReference type="InterPro" id="IPR012934">
    <property type="entry name" value="Znf_AD"/>
</dbReference>
<dbReference type="PROSITE" id="PS50157">
    <property type="entry name" value="ZINC_FINGER_C2H2_2"/>
    <property type="match status" value="3"/>
</dbReference>
<reference evidence="10" key="1">
    <citation type="submission" date="2013-03" db="EMBL/GenBank/DDBJ databases">
        <title>The Genome Sequence of Anopheles minimus MINIMUS1.</title>
        <authorList>
            <consortium name="The Broad Institute Genomics Platform"/>
            <person name="Neafsey D.E."/>
            <person name="Walton C."/>
            <person name="Walker B."/>
            <person name="Young S.K."/>
            <person name="Zeng Q."/>
            <person name="Gargeya S."/>
            <person name="Fitzgerald M."/>
            <person name="Haas B."/>
            <person name="Abouelleil A."/>
            <person name="Allen A.W."/>
            <person name="Alvarado L."/>
            <person name="Arachchi H.M."/>
            <person name="Berlin A.M."/>
            <person name="Chapman S.B."/>
            <person name="Gainer-Dewar J."/>
            <person name="Goldberg J."/>
            <person name="Griggs A."/>
            <person name="Gujja S."/>
            <person name="Hansen M."/>
            <person name="Howarth C."/>
            <person name="Imamovic A."/>
            <person name="Ireland A."/>
            <person name="Larimer J."/>
            <person name="McCowan C."/>
            <person name="Murphy C."/>
            <person name="Pearson M."/>
            <person name="Poon T.W."/>
            <person name="Priest M."/>
            <person name="Roberts A."/>
            <person name="Saif S."/>
            <person name="Shea T."/>
            <person name="Sisk P."/>
            <person name="Sykes S."/>
            <person name="Wortman J."/>
            <person name="Nusbaum C."/>
            <person name="Birren B."/>
        </authorList>
    </citation>
    <scope>NUCLEOTIDE SEQUENCE [LARGE SCALE GENOMIC DNA]</scope>
    <source>
        <strain evidence="10">MINIMUS1</strain>
    </source>
</reference>
<evidence type="ECO:0000259" key="7">
    <source>
        <dbReference type="PROSITE" id="PS50157"/>
    </source>
</evidence>
<dbReference type="Gene3D" id="3.30.160.60">
    <property type="entry name" value="Classic Zinc Finger"/>
    <property type="match status" value="2"/>
</dbReference>
<dbReference type="Pfam" id="PF07776">
    <property type="entry name" value="zf-AD"/>
    <property type="match status" value="1"/>
</dbReference>